<dbReference type="RefSeq" id="WP_006046146.1">
    <property type="nucleotide sequence ID" value="NZ_QLTQ01000040.1"/>
</dbReference>
<dbReference type="SUPFAM" id="SSF160631">
    <property type="entry name" value="SMI1/KNR4-like"/>
    <property type="match status" value="1"/>
</dbReference>
<organism evidence="1 2">
    <name type="scientific">Prevotella pallens</name>
    <dbReference type="NCBI Taxonomy" id="60133"/>
    <lineage>
        <taxon>Bacteria</taxon>
        <taxon>Pseudomonadati</taxon>
        <taxon>Bacteroidota</taxon>
        <taxon>Bacteroidia</taxon>
        <taxon>Bacteroidales</taxon>
        <taxon>Prevotellaceae</taxon>
        <taxon>Prevotella</taxon>
    </lineage>
</organism>
<reference evidence="1 2" key="1">
    <citation type="submission" date="2018-06" db="EMBL/GenBank/DDBJ databases">
        <title>Genomic Encyclopedia of Archaeal and Bacterial Type Strains, Phase II (KMG-II): from individual species to whole genera.</title>
        <authorList>
            <person name="Goeker M."/>
        </authorList>
    </citation>
    <scope>NUCLEOTIDE SEQUENCE [LARGE SCALE GENOMIC DNA]</scope>
    <source>
        <strain evidence="1 2">DSM 18710</strain>
    </source>
</reference>
<dbReference type="Pfam" id="PF14567">
    <property type="entry name" value="SUKH_5"/>
    <property type="match status" value="1"/>
</dbReference>
<accession>A0ABX9DMK2</accession>
<dbReference type="Gene3D" id="3.40.1580.10">
    <property type="entry name" value="SMI1/KNR4-like"/>
    <property type="match status" value="1"/>
</dbReference>
<protein>
    <submittedName>
        <fullName evidence="1">SUKH superfamily protein</fullName>
    </submittedName>
</protein>
<evidence type="ECO:0000313" key="2">
    <source>
        <dbReference type="Proteomes" id="UP000249852"/>
    </source>
</evidence>
<proteinExistence type="predicted"/>
<name>A0ABX9DMK2_9BACT</name>
<dbReference type="InterPro" id="IPR037883">
    <property type="entry name" value="Knr4/Smi1-like_sf"/>
</dbReference>
<dbReference type="EMBL" id="QLTQ01000040">
    <property type="protein sequence ID" value="RAS41140.1"/>
    <property type="molecule type" value="Genomic_DNA"/>
</dbReference>
<evidence type="ECO:0000313" key="1">
    <source>
        <dbReference type="EMBL" id="RAS41140.1"/>
    </source>
</evidence>
<dbReference type="Proteomes" id="UP000249852">
    <property type="component" value="Unassembled WGS sequence"/>
</dbReference>
<keyword evidence="2" id="KW-1185">Reference proteome</keyword>
<sequence>MSNILSTIESFKRKKSTGGIEKSIISKAEKELAVTFASEYKLLLSNYGFLYVKGEEFLGIDIASYDVVKATKEARQNFNDFPAGMYVVENFAIDGILLLQKASGEVYTYQPNENLKQIASNLDEYLSNL</sequence>
<comment type="caution">
    <text evidence="1">The sequence shown here is derived from an EMBL/GenBank/DDBJ whole genome shotgun (WGS) entry which is preliminary data.</text>
</comment>
<gene>
    <name evidence="1" type="ORF">BC673_14010</name>
</gene>